<feature type="region of interest" description="Disordered" evidence="4">
    <location>
        <begin position="876"/>
        <end position="931"/>
    </location>
</feature>
<comment type="caution">
    <text evidence="6">The sequence shown here is derived from an EMBL/GenBank/DDBJ whole genome shotgun (WGS) entry which is preliminary data.</text>
</comment>
<evidence type="ECO:0000256" key="1">
    <source>
        <dbReference type="ARBA" id="ARBA00008535"/>
    </source>
</evidence>
<evidence type="ECO:0000259" key="5">
    <source>
        <dbReference type="PROSITE" id="PS51720"/>
    </source>
</evidence>
<feature type="compositionally biased region" description="Basic and acidic residues" evidence="4">
    <location>
        <begin position="957"/>
        <end position="1007"/>
    </location>
</feature>
<evidence type="ECO:0000256" key="2">
    <source>
        <dbReference type="ARBA" id="ARBA00022741"/>
    </source>
</evidence>
<dbReference type="Pfam" id="PF04548">
    <property type="entry name" value="AIG1"/>
    <property type="match status" value="4"/>
</dbReference>
<feature type="domain" description="AIG1-type G" evidence="5">
    <location>
        <begin position="331"/>
        <end position="523"/>
    </location>
</feature>
<dbReference type="InterPro" id="IPR045058">
    <property type="entry name" value="GIMA/IAN/Toc"/>
</dbReference>
<dbReference type="InterPro" id="IPR027417">
    <property type="entry name" value="P-loop_NTPase"/>
</dbReference>
<name>A0ABV0Q6Z8_9TELE</name>
<keyword evidence="7" id="KW-1185">Reference proteome</keyword>
<dbReference type="SUPFAM" id="SSF52540">
    <property type="entry name" value="P-loop containing nucleoside triphosphate hydrolases"/>
    <property type="match status" value="2"/>
</dbReference>
<dbReference type="PANTHER" id="PTHR10903:SF188">
    <property type="entry name" value="GTPASE IMAP FAMILY MEMBER 2-LIKE-RELATED"/>
    <property type="match status" value="1"/>
</dbReference>
<proteinExistence type="inferred from homology"/>
<dbReference type="InterPro" id="IPR006703">
    <property type="entry name" value="G_AIG1"/>
</dbReference>
<feature type="non-terminal residue" evidence="6">
    <location>
        <position position="1"/>
    </location>
</feature>
<gene>
    <name evidence="6" type="ORF">XENOCAPTIV_027349</name>
</gene>
<reference evidence="6 7" key="1">
    <citation type="submission" date="2021-06" db="EMBL/GenBank/DDBJ databases">
        <authorList>
            <person name="Palmer J.M."/>
        </authorList>
    </citation>
    <scope>NUCLEOTIDE SEQUENCE [LARGE SCALE GENOMIC DNA]</scope>
    <source>
        <strain evidence="6 7">XC_2019</strain>
        <tissue evidence="6">Muscle</tissue>
    </source>
</reference>
<dbReference type="PANTHER" id="PTHR10903">
    <property type="entry name" value="GTPASE, IMAP FAMILY MEMBER-RELATED"/>
    <property type="match status" value="1"/>
</dbReference>
<accession>A0ABV0Q6Z8</accession>
<evidence type="ECO:0000256" key="3">
    <source>
        <dbReference type="ARBA" id="ARBA00023134"/>
    </source>
</evidence>
<feature type="domain" description="AIG1-type G" evidence="5">
    <location>
        <begin position="630"/>
        <end position="833"/>
    </location>
</feature>
<organism evidence="6 7">
    <name type="scientific">Xenoophorus captivus</name>
    <dbReference type="NCBI Taxonomy" id="1517983"/>
    <lineage>
        <taxon>Eukaryota</taxon>
        <taxon>Metazoa</taxon>
        <taxon>Chordata</taxon>
        <taxon>Craniata</taxon>
        <taxon>Vertebrata</taxon>
        <taxon>Euteleostomi</taxon>
        <taxon>Actinopterygii</taxon>
        <taxon>Neopterygii</taxon>
        <taxon>Teleostei</taxon>
        <taxon>Neoteleostei</taxon>
        <taxon>Acanthomorphata</taxon>
        <taxon>Ovalentaria</taxon>
        <taxon>Atherinomorphae</taxon>
        <taxon>Cyprinodontiformes</taxon>
        <taxon>Goodeidae</taxon>
        <taxon>Xenoophorus</taxon>
    </lineage>
</organism>
<protein>
    <recommendedName>
        <fullName evidence="5">AIG1-type G domain-containing protein</fullName>
    </recommendedName>
</protein>
<evidence type="ECO:0000256" key="4">
    <source>
        <dbReference type="SAM" id="MobiDB-lite"/>
    </source>
</evidence>
<dbReference type="PROSITE" id="PS51720">
    <property type="entry name" value="G_AIG1"/>
    <property type="match status" value="2"/>
</dbReference>
<keyword evidence="2" id="KW-0547">Nucleotide-binding</keyword>
<evidence type="ECO:0000313" key="6">
    <source>
        <dbReference type="EMBL" id="MEQ2191363.1"/>
    </source>
</evidence>
<sequence length="1144" mass="132301">LMGIDSVIINTPNLLLPNISQYNLIKHIGHFMRLSAPGPHLFLLVLQPDIFTEEHKVRFCRILEYISDRSFNHSLVLITPGEAPEQNYGSLALESLVKECRGKLLWKRTTVLAVLLDSLLKTLTENKGQHVSSDKFEEPTSLDTQAPGSAFRIVLLGKSEEKKIKLGNFIIGSSINHFQKNSAPNKCAVSKGEWKGYSLTVVKTPNVFSMSEKTIKVEMRRCANLCEPGPNVLLLLVKPSFTQKKRQTLTSILSLFGPEPLKHSVVVKTHDQIESQAVKQLIRDCDERLYNMFENDQKMLMRKVKSTVHKNKGVFLTFAEENMEPGPGFNKSALNLVLCGRRGAEKTSVTKAILGQTELHSVFNPLEIIMNQGEVFGHWVSVLEMPFLYGKAQQEVMEESFKCISLCDPEGVHAFILVLPVGPLTEEDKGELQTIQDTFSSRVNDFTMILFTVESDPTAPAVTDFIRESRGVQELCQSCEGRYIVLNIKDRQQIPELLDAVEKTNISVDKQHSYTTKTHTNAQAEKVLEKEKNIVHLKAELQNLKAIPNTICEAGSVKWDSSCDSFLDWAGLEVEQYVKVREVPTSIFVYNLESMFYPWLGHNMTYNPLILNIYSKVPFFPPGVDEQPSPDNLRIVLIGKTGCGKSSSGNTILGREEFKAEALQNSVTKRCQKAQSEVAGRTVTVVDTPGLFDTSLSNEEVNEEMTKCISLLAPGPHVFLLVLQIGRFTNEEKETLKLVKRVFGKTSEKFTIILFSKGDSLDHHSLSLEEYIEKGEDFLKNLIEDCGGRYHVLNNYDKENKPQQVSELIEKVEKMVKKNGGGCFTNEMLREAEAAIQKEVEKILKDKQEDMQREMQKLKRQRDKEVNEMRETMEKQKAELAREREGKLKQLEQMRVKISSESEKMKREKEKRQEEDEKKKREEEMERQEYEAKLKELQEKINSATDLEKKSLLEQIKESKRKEQESKKREQNEYWDRHRRENESKQKISESKLKRLQMDYDQTKETCEQEFNDEDEKLRELEEKYNKKAEDIRKRFEDEARQQAEEHNGFREKYTTNFAGLMEEHREEIWTLEQKHEREIRETEEKLQREYKLLDNLLNHKEIQLKVELERKESHLKEMEHLKKVQEKELKMMKDKYKNRCVIA</sequence>
<dbReference type="EMBL" id="JAHRIN010000705">
    <property type="protein sequence ID" value="MEQ2191363.1"/>
    <property type="molecule type" value="Genomic_DNA"/>
</dbReference>
<dbReference type="Proteomes" id="UP001434883">
    <property type="component" value="Unassembled WGS sequence"/>
</dbReference>
<keyword evidence="3" id="KW-0342">GTP-binding</keyword>
<dbReference type="CDD" id="cd01852">
    <property type="entry name" value="AIG1"/>
    <property type="match status" value="1"/>
</dbReference>
<dbReference type="Gene3D" id="3.40.50.300">
    <property type="entry name" value="P-loop containing nucleotide triphosphate hydrolases"/>
    <property type="match status" value="4"/>
</dbReference>
<feature type="region of interest" description="Disordered" evidence="4">
    <location>
        <begin position="957"/>
        <end position="1014"/>
    </location>
</feature>
<comment type="similarity">
    <text evidence="1">Belongs to the TRAFAC class TrmE-Era-EngA-EngB-Septin-like GTPase superfamily. AIG1/Toc34/Toc159-like paraseptin GTPase family. IAN subfamily.</text>
</comment>
<evidence type="ECO:0000313" key="7">
    <source>
        <dbReference type="Proteomes" id="UP001434883"/>
    </source>
</evidence>